<dbReference type="InterPro" id="IPR048999">
    <property type="entry name" value="STT3-PglB_core"/>
</dbReference>
<keyword evidence="13 17" id="KW-0472">Membrane</keyword>
<name>E0SPS4_IGNAA</name>
<dbReference type="GO" id="GO:0012505">
    <property type="term" value="C:endomembrane system"/>
    <property type="evidence" value="ECO:0007669"/>
    <property type="project" value="UniProtKB-SubCell"/>
</dbReference>
<gene>
    <name evidence="19" type="ordered locus">Igag_0094</name>
</gene>
<dbReference type="GO" id="GO:0016020">
    <property type="term" value="C:membrane"/>
    <property type="evidence" value="ECO:0007669"/>
    <property type="project" value="InterPro"/>
</dbReference>
<dbReference type="KEGG" id="iag:Igag_0094"/>
<dbReference type="GO" id="GO:0004576">
    <property type="term" value="F:oligosaccharyl transferase activity"/>
    <property type="evidence" value="ECO:0007669"/>
    <property type="project" value="InterPro"/>
</dbReference>
<keyword evidence="11" id="KW-0460">Magnesium</keyword>
<feature type="transmembrane region" description="Helical" evidence="17">
    <location>
        <begin position="380"/>
        <end position="400"/>
    </location>
</feature>
<comment type="cofactor">
    <cofactor evidence="1">
        <name>Mn(2+)</name>
        <dbReference type="ChEBI" id="CHEBI:29035"/>
    </cofactor>
</comment>
<dbReference type="EC" id="2.4.99.21" evidence="6"/>
<keyword evidence="10" id="KW-0479">Metal-binding</keyword>
<dbReference type="AlphaFoldDB" id="E0SPS4"/>
<feature type="transmembrane region" description="Helical" evidence="17">
    <location>
        <begin position="467"/>
        <end position="488"/>
    </location>
</feature>
<comment type="cofactor">
    <cofactor evidence="2">
        <name>Mg(2+)</name>
        <dbReference type="ChEBI" id="CHEBI:18420"/>
    </cofactor>
</comment>
<feature type="transmembrane region" description="Helical" evidence="17">
    <location>
        <begin position="427"/>
        <end position="447"/>
    </location>
</feature>
<reference evidence="19 20" key="1">
    <citation type="journal article" date="2010" name="Stand. Genomic Sci.">
        <title>Complete genome sequence of Ignisphaera aggregans type strain (AQ1.S1).</title>
        <authorList>
            <person name="Goker M."/>
            <person name="Held B."/>
            <person name="Lapidus A."/>
            <person name="Nolan M."/>
            <person name="Spring S."/>
            <person name="Yasawong M."/>
            <person name="Lucas S."/>
            <person name="Glavina Del Rio T."/>
            <person name="Tice H."/>
            <person name="Cheng J.F."/>
            <person name="Goodwin L."/>
            <person name="Tapia R."/>
            <person name="Pitluck S."/>
            <person name="Liolios K."/>
            <person name="Ivanova N."/>
            <person name="Mavromatis K."/>
            <person name="Mikhailova N."/>
            <person name="Pati A."/>
            <person name="Chen A."/>
            <person name="Palaniappan K."/>
            <person name="Brambilla E."/>
            <person name="Land M."/>
            <person name="Hauser L."/>
            <person name="Chang Y.J."/>
            <person name="Jeffries C.D."/>
            <person name="Brettin T."/>
            <person name="Detter J.C."/>
            <person name="Han C."/>
            <person name="Rohde M."/>
            <person name="Sikorski J."/>
            <person name="Woyke T."/>
            <person name="Bristow J."/>
            <person name="Eisen J.A."/>
            <person name="Markowitz V."/>
            <person name="Hugenholtz P."/>
            <person name="Kyrpides N.C."/>
            <person name="Klenk H.P."/>
        </authorList>
    </citation>
    <scope>NUCLEOTIDE SEQUENCE [LARGE SCALE GENOMIC DNA]</scope>
    <source>
        <strain evidence="20">DSM 17230 / JCM 13409 / AQ1.S1</strain>
    </source>
</reference>
<comment type="catalytic activity">
    <reaction evidence="16">
        <text>an archaeal dolichyl phosphooligosaccharide + [protein]-L-asparagine = an archaeal dolichyl phosphate + a glycoprotein with the oligosaccharide chain attached by N-beta-D-glycosyl linkage to a protein L-asparagine.</text>
        <dbReference type="EC" id="2.4.99.21"/>
    </reaction>
</comment>
<evidence type="ECO:0000313" key="19">
    <source>
        <dbReference type="EMBL" id="ADM26946.1"/>
    </source>
</evidence>
<comment type="subcellular location">
    <subcellularLocation>
        <location evidence="3">Endomembrane system</location>
        <topology evidence="3">Multi-pass membrane protein</topology>
    </subcellularLocation>
</comment>
<evidence type="ECO:0000256" key="8">
    <source>
        <dbReference type="ARBA" id="ARBA00022679"/>
    </source>
</evidence>
<dbReference type="UniPathway" id="UPA00378"/>
<evidence type="ECO:0000256" key="17">
    <source>
        <dbReference type="SAM" id="Phobius"/>
    </source>
</evidence>
<keyword evidence="12 17" id="KW-1133">Transmembrane helix</keyword>
<evidence type="ECO:0000256" key="10">
    <source>
        <dbReference type="ARBA" id="ARBA00022723"/>
    </source>
</evidence>
<evidence type="ECO:0000256" key="13">
    <source>
        <dbReference type="ARBA" id="ARBA00023136"/>
    </source>
</evidence>
<keyword evidence="9 17" id="KW-0812">Transmembrane</keyword>
<feature type="transmembrane region" description="Helical" evidence="17">
    <location>
        <begin position="405"/>
        <end position="421"/>
    </location>
</feature>
<protein>
    <recommendedName>
        <fullName evidence="6">dolichyl-phosphooligosaccharide-protein glycotransferase</fullName>
        <ecNumber evidence="6">2.4.99.21</ecNumber>
    </recommendedName>
    <alternativeName>
        <fullName evidence="15">Oligosaccharyl transferase</fullName>
    </alternativeName>
</protein>
<dbReference type="STRING" id="583356.Igag_0094"/>
<evidence type="ECO:0000256" key="7">
    <source>
        <dbReference type="ARBA" id="ARBA00022676"/>
    </source>
</evidence>
<comment type="similarity">
    <text evidence="5">Belongs to the STT3 family.</text>
</comment>
<feature type="transmembrane region" description="Helical" evidence="17">
    <location>
        <begin position="131"/>
        <end position="152"/>
    </location>
</feature>
<dbReference type="HOGENOM" id="CLU_361188_0_0_2"/>
<evidence type="ECO:0000313" key="20">
    <source>
        <dbReference type="Proteomes" id="UP000001304"/>
    </source>
</evidence>
<dbReference type="CAZy" id="GT66">
    <property type="family name" value="Glycosyltransferase Family 66"/>
</dbReference>
<evidence type="ECO:0000256" key="15">
    <source>
        <dbReference type="ARBA" id="ARBA00030679"/>
    </source>
</evidence>
<comment type="pathway">
    <text evidence="4">Protein modification; protein glycosylation.</text>
</comment>
<evidence type="ECO:0000256" key="1">
    <source>
        <dbReference type="ARBA" id="ARBA00001936"/>
    </source>
</evidence>
<feature type="transmembrane region" description="Helical" evidence="17">
    <location>
        <begin position="20"/>
        <end position="38"/>
    </location>
</feature>
<evidence type="ECO:0000256" key="3">
    <source>
        <dbReference type="ARBA" id="ARBA00004127"/>
    </source>
</evidence>
<dbReference type="PANTHER" id="PTHR13872">
    <property type="entry name" value="DOLICHYL-DIPHOSPHOOLIGOSACCHARIDE--PROTEIN GLYCOSYLTRANSFERASE SUBUNIT"/>
    <property type="match status" value="1"/>
</dbReference>
<evidence type="ECO:0000256" key="9">
    <source>
        <dbReference type="ARBA" id="ARBA00022692"/>
    </source>
</evidence>
<evidence type="ECO:0000256" key="2">
    <source>
        <dbReference type="ARBA" id="ARBA00001946"/>
    </source>
</evidence>
<sequence>MNMSTIIGYIDRIWSRHSKIIVCIFVIIASTLAFWLRMQQYFNVINSGIGIVYPEAKLDELDTFINYWIVNYLDSHGFLSWGSLTSSNPTTCLFWFPSCRSISTSELPGHIYTIYILYQMVKPLGVDLWDLMAIIPPLLSAISVIFVALIVYEVTKSGLGSIVAAFSYALLFISRQVAGFTVKYTFGICVAPIAIWLHIKALKSNNLLLYIVSGLFYAYTASVWTGIGLTAIPLYITLLFLPLVADLSKKESFSRYTMGLGIESIIPPIIMWFMASYHGGRTVLVIAFVVAYAIYLYGAMLQKYFGRKRGSKYYAISIGIVILVGIVFLGILRAYPELIDKISRVIPIAGKILLGIGIRPSGVAETVAEYQPLTQLPETMVLLLLLLIFIKIPIAIYQFIKIHDIYVLSLVIWAFFSWFAAYNTSYFIDYADIALVTIVGLSTGHLLQFSKPTITKLGKIVRIKMSFTQVITLLLAVAIAIPSLWISYGESPIYKSSYTMIARAEGSVDPTTVWLDTLNYIRRNTSPNSLIISWWDYGYWLSVIGNRSTVADGATINGTRIHILAKFFTENINSSLKYLRELGACRKDETYIVIFSPIDLYVDVNSSTIYFSPTISPLGFGDMPKFLSAIVYLATGISASSGNYTILYNDPTGQFNIRGNDWMIVGSMLINNYYWATSFVGLNLNSEKALNATMPRLFLWTAFETLKRLYPTYEIYAIPSVIVYDNQGRLVPWPISIYGGILTADRVNQTMYSIAYVGLSQPIRLGGSPESSVEIYRYILIAVLRLNKTVLESICI</sequence>
<evidence type="ECO:0000256" key="12">
    <source>
        <dbReference type="ARBA" id="ARBA00022989"/>
    </source>
</evidence>
<evidence type="ECO:0000259" key="18">
    <source>
        <dbReference type="Pfam" id="PF21436"/>
    </source>
</evidence>
<evidence type="ECO:0000256" key="6">
    <source>
        <dbReference type="ARBA" id="ARBA00012602"/>
    </source>
</evidence>
<accession>E0SPS4</accession>
<evidence type="ECO:0000256" key="11">
    <source>
        <dbReference type="ARBA" id="ARBA00022842"/>
    </source>
</evidence>
<keyword evidence="14" id="KW-0464">Manganese</keyword>
<dbReference type="GO" id="GO:0046872">
    <property type="term" value="F:metal ion binding"/>
    <property type="evidence" value="ECO:0007669"/>
    <property type="project" value="UniProtKB-KW"/>
</dbReference>
<feature type="transmembrane region" description="Helical" evidence="17">
    <location>
        <begin position="283"/>
        <end position="301"/>
    </location>
</feature>
<feature type="transmembrane region" description="Helical" evidence="17">
    <location>
        <begin position="159"/>
        <end position="178"/>
    </location>
</feature>
<dbReference type="Gene3D" id="3.40.50.12610">
    <property type="match status" value="1"/>
</dbReference>
<dbReference type="EMBL" id="CP002098">
    <property type="protein sequence ID" value="ADM26946.1"/>
    <property type="molecule type" value="Genomic_DNA"/>
</dbReference>
<evidence type="ECO:0000256" key="14">
    <source>
        <dbReference type="ARBA" id="ARBA00023211"/>
    </source>
</evidence>
<feature type="transmembrane region" description="Helical" evidence="17">
    <location>
        <begin position="231"/>
        <end position="248"/>
    </location>
</feature>
<keyword evidence="7" id="KW-0328">Glycosyltransferase</keyword>
<feature type="domain" description="STT3/PglB/AglB core" evidence="18">
    <location>
        <begin position="529"/>
        <end position="576"/>
    </location>
</feature>
<dbReference type="PANTHER" id="PTHR13872:SF1">
    <property type="entry name" value="DOLICHYL-DIPHOSPHOOLIGOSACCHARIDE--PROTEIN GLYCOSYLTRANSFERASE SUBUNIT STT3B"/>
    <property type="match status" value="1"/>
</dbReference>
<feature type="transmembrane region" description="Helical" evidence="17">
    <location>
        <begin position="260"/>
        <end position="277"/>
    </location>
</feature>
<proteinExistence type="inferred from homology"/>
<dbReference type="BioCyc" id="IAGG583356:GHAH-103-MONOMER"/>
<dbReference type="Pfam" id="PF21436">
    <property type="entry name" value="STT3-PglB_core"/>
    <property type="match status" value="1"/>
</dbReference>
<dbReference type="InterPro" id="IPR003674">
    <property type="entry name" value="Oligo_trans_STT3"/>
</dbReference>
<dbReference type="Proteomes" id="UP000001304">
    <property type="component" value="Chromosome"/>
</dbReference>
<organism evidence="19 20">
    <name type="scientific">Ignisphaera aggregans (strain DSM 17230 / JCM 13409 / AQ1.S1)</name>
    <dbReference type="NCBI Taxonomy" id="583356"/>
    <lineage>
        <taxon>Archaea</taxon>
        <taxon>Thermoproteota</taxon>
        <taxon>Thermoprotei</taxon>
        <taxon>Desulfurococcales</taxon>
        <taxon>Desulfurococcaceae</taxon>
        <taxon>Ignisphaera</taxon>
    </lineage>
</organism>
<keyword evidence="20" id="KW-1185">Reference proteome</keyword>
<keyword evidence="8 19" id="KW-0808">Transferase</keyword>
<evidence type="ECO:0000256" key="5">
    <source>
        <dbReference type="ARBA" id="ARBA00010810"/>
    </source>
</evidence>
<evidence type="ECO:0000256" key="16">
    <source>
        <dbReference type="ARBA" id="ARBA00034066"/>
    </source>
</evidence>
<feature type="transmembrane region" description="Helical" evidence="17">
    <location>
        <begin position="313"/>
        <end position="335"/>
    </location>
</feature>
<evidence type="ECO:0000256" key="4">
    <source>
        <dbReference type="ARBA" id="ARBA00004922"/>
    </source>
</evidence>